<dbReference type="AlphaFoldDB" id="A0AAW0BDS6"/>
<reference evidence="1 2" key="1">
    <citation type="submission" date="2024-01" db="EMBL/GenBank/DDBJ databases">
        <title>A draft genome for a cacao thread blight-causing isolate of Paramarasmius palmivorus.</title>
        <authorList>
            <person name="Baruah I.K."/>
            <person name="Bukari Y."/>
            <person name="Amoako-Attah I."/>
            <person name="Meinhardt L.W."/>
            <person name="Bailey B.A."/>
            <person name="Cohen S.P."/>
        </authorList>
    </citation>
    <scope>NUCLEOTIDE SEQUENCE [LARGE SCALE GENOMIC DNA]</scope>
    <source>
        <strain evidence="1 2">GH-12</strain>
    </source>
</reference>
<dbReference type="Proteomes" id="UP001383192">
    <property type="component" value="Unassembled WGS sequence"/>
</dbReference>
<organism evidence="1 2">
    <name type="scientific">Paramarasmius palmivorus</name>
    <dbReference type="NCBI Taxonomy" id="297713"/>
    <lineage>
        <taxon>Eukaryota</taxon>
        <taxon>Fungi</taxon>
        <taxon>Dikarya</taxon>
        <taxon>Basidiomycota</taxon>
        <taxon>Agaricomycotina</taxon>
        <taxon>Agaricomycetes</taxon>
        <taxon>Agaricomycetidae</taxon>
        <taxon>Agaricales</taxon>
        <taxon>Marasmiineae</taxon>
        <taxon>Marasmiaceae</taxon>
        <taxon>Paramarasmius</taxon>
    </lineage>
</organism>
<proteinExistence type="predicted"/>
<protein>
    <submittedName>
        <fullName evidence="1">Uncharacterized protein</fullName>
    </submittedName>
</protein>
<dbReference type="EMBL" id="JAYKXP010000124">
    <property type="protein sequence ID" value="KAK7024443.1"/>
    <property type="molecule type" value="Genomic_DNA"/>
</dbReference>
<comment type="caution">
    <text evidence="1">The sequence shown here is derived from an EMBL/GenBank/DDBJ whole genome shotgun (WGS) entry which is preliminary data.</text>
</comment>
<keyword evidence="2" id="KW-1185">Reference proteome</keyword>
<sequence>MDVNAKYAIQQTSTRPLKQLYDTSKLAASSQRLAINDEVQWLPIPDVTQQC</sequence>
<gene>
    <name evidence="1" type="ORF">VNI00_016294</name>
</gene>
<accession>A0AAW0BDS6</accession>
<evidence type="ECO:0000313" key="1">
    <source>
        <dbReference type="EMBL" id="KAK7024443.1"/>
    </source>
</evidence>
<name>A0AAW0BDS6_9AGAR</name>
<evidence type="ECO:0000313" key="2">
    <source>
        <dbReference type="Proteomes" id="UP001383192"/>
    </source>
</evidence>